<dbReference type="InParanoid" id="A0A804NGJ3"/>
<keyword evidence="8" id="KW-1185">Reference proteome</keyword>
<feature type="compositionally biased region" description="Basic and acidic residues" evidence="5">
    <location>
        <begin position="893"/>
        <end position="904"/>
    </location>
</feature>
<organism evidence="7 8">
    <name type="scientific">Zea mays</name>
    <name type="common">Maize</name>
    <dbReference type="NCBI Taxonomy" id="4577"/>
    <lineage>
        <taxon>Eukaryota</taxon>
        <taxon>Viridiplantae</taxon>
        <taxon>Streptophyta</taxon>
        <taxon>Embryophyta</taxon>
        <taxon>Tracheophyta</taxon>
        <taxon>Spermatophyta</taxon>
        <taxon>Magnoliopsida</taxon>
        <taxon>Liliopsida</taxon>
        <taxon>Poales</taxon>
        <taxon>Poaceae</taxon>
        <taxon>PACMAD clade</taxon>
        <taxon>Panicoideae</taxon>
        <taxon>Andropogonodae</taxon>
        <taxon>Andropogoneae</taxon>
        <taxon>Tripsacinae</taxon>
        <taxon>Zea</taxon>
    </lineage>
</organism>
<dbReference type="PANTHER" id="PTHR37393:SF1">
    <property type="entry name" value="AT-RICH INTERACTIVE DOMAIN-CONTAINING PROTEIN 1A-LIKE"/>
    <property type="match status" value="1"/>
</dbReference>
<feature type="compositionally biased region" description="Low complexity" evidence="5">
    <location>
        <begin position="556"/>
        <end position="586"/>
    </location>
</feature>
<feature type="compositionally biased region" description="Low complexity" evidence="5">
    <location>
        <begin position="302"/>
        <end position="313"/>
    </location>
</feature>
<dbReference type="PROSITE" id="PS00518">
    <property type="entry name" value="ZF_RING_1"/>
    <property type="match status" value="1"/>
</dbReference>
<evidence type="ECO:0007829" key="9">
    <source>
        <dbReference type="PeptideAtlas" id="A0A804NGJ3"/>
    </source>
</evidence>
<dbReference type="EnsemblPlants" id="Zm00001eb159160_T001">
    <property type="protein sequence ID" value="Zm00001eb159160_P001"/>
    <property type="gene ID" value="Zm00001eb159160"/>
</dbReference>
<reference evidence="8" key="1">
    <citation type="submission" date="2015-12" db="EMBL/GenBank/DDBJ databases">
        <title>Update maize B73 reference genome by single molecule sequencing technologies.</title>
        <authorList>
            <consortium name="Maize Genome Sequencing Project"/>
            <person name="Ware D."/>
        </authorList>
    </citation>
    <scope>NUCLEOTIDE SEQUENCE [LARGE SCALE GENOMIC DNA]</scope>
    <source>
        <strain evidence="8">cv. B73</strain>
    </source>
</reference>
<name>A0A804NGJ3_MAIZE</name>
<feature type="compositionally biased region" description="Polar residues" evidence="5">
    <location>
        <begin position="587"/>
        <end position="604"/>
    </location>
</feature>
<evidence type="ECO:0000313" key="8">
    <source>
        <dbReference type="Proteomes" id="UP000007305"/>
    </source>
</evidence>
<dbReference type="SUPFAM" id="SSF49599">
    <property type="entry name" value="TRAF domain-like"/>
    <property type="match status" value="1"/>
</dbReference>
<keyword evidence="9" id="KW-1267">Proteomics identification</keyword>
<feature type="region of interest" description="Disordered" evidence="5">
    <location>
        <begin position="302"/>
        <end position="385"/>
    </location>
</feature>
<feature type="compositionally biased region" description="Basic and acidic residues" evidence="5">
    <location>
        <begin position="915"/>
        <end position="929"/>
    </location>
</feature>
<keyword evidence="1" id="KW-0479">Metal-binding</keyword>
<reference evidence="7" key="2">
    <citation type="submission" date="2019-07" db="EMBL/GenBank/DDBJ databases">
        <authorList>
            <person name="Seetharam A."/>
            <person name="Woodhouse M."/>
            <person name="Cannon E."/>
        </authorList>
    </citation>
    <scope>NUCLEOTIDE SEQUENCE [LARGE SCALE GENOMIC DNA]</scope>
    <source>
        <strain evidence="7">cv. B73</strain>
    </source>
</reference>
<dbReference type="AlphaFoldDB" id="A0A804NGJ3"/>
<keyword evidence="3" id="KW-0862">Zinc</keyword>
<dbReference type="GO" id="GO:0008270">
    <property type="term" value="F:zinc ion binding"/>
    <property type="evidence" value="ECO:0007669"/>
    <property type="project" value="UniProtKB-KW"/>
</dbReference>
<evidence type="ECO:0000313" key="7">
    <source>
        <dbReference type="EnsemblPlants" id="Zm00001eb159160_P001"/>
    </source>
</evidence>
<dbReference type="Proteomes" id="UP000007305">
    <property type="component" value="Chromosome 3"/>
</dbReference>
<dbReference type="InterPro" id="IPR001841">
    <property type="entry name" value="Znf_RING"/>
</dbReference>
<feature type="region of interest" description="Disordered" evidence="5">
    <location>
        <begin position="874"/>
        <end position="951"/>
    </location>
</feature>
<feature type="compositionally biased region" description="Low complexity" evidence="5">
    <location>
        <begin position="351"/>
        <end position="371"/>
    </location>
</feature>
<proteinExistence type="evidence at protein level"/>
<evidence type="ECO:0000256" key="3">
    <source>
        <dbReference type="ARBA" id="ARBA00022833"/>
    </source>
</evidence>
<sequence length="1147" mass="124178">MGFDNECILSIQSLPGEYFCPVCRTLVYPNEALQTQCTHLYCKSCLAYVVATTQACPYDGYLVTEADSKPLVESNKTLAETIGKVAVYCLYNKSGCQWHGELSACVTHGTACAYGNSPVVCNRCGTQIVHRQVQEHAQVCHGLQSQTQQADGSQVQLATATTQPVIQDSSLASAGSAAAAATTLTKPSSTTATAVTDSAAATGGAAGATTAAVPSSASSISASQTPTAEQWYQQQQQLQYSQYYQQQHPGSNPYMQQHQQYDQYQQAYQQYMQPPMQVPSQNVVQGSAQPASYVQPQVQSSQVMMQAQSQPQVHPLTSQPQLQQHPVQPRPQSHPHISHVQAPSGQSQLHQPIQSAQVPQVQPSQVPLQPSGLQVQSAAHPSAPTQVGNQQFATQAMAYQVQPHVQAQPPQQQHIVAHQQHPHMQALPLQQNIQPKMQLNSQVQLQPPHVQQQAYPQSQVYPQQTHHMHSQNTTYAQQQTQGALMQPVHVSHQQTHVSHHPAPMRPPSSGHQPALQHPQAQGIQHTSQHEKHIGFHAQWPTMYSNIPSQAPPQGLSVHSSVSSQSVQSYQQGMSSSQQMHSQPGQPYTQQHVTGNTGQHVQTSAGRPMAHLAPTQQFQQQHPAMLRTESPAAGHSIGQGPLDLEKHTSKSGKLDNATIAAVGENKNSGPESVVMRPTKSQLGDENMNSEHNGFVGVRKDAVQTGIVSHNLDGSIRRDGNTDQAGNSHGPLVQGGKDHKASDASTDHEKGRLFQQASLQNAGAPGSYVPPGVVPHPSGPDKMLPQHMTNHGHMHGFSENIRPPLQQPYGVFHSGTITRPFGENQIQMPMPQPGGIRPGDGMIRPCLVGPLPGHHGAVLPSFDLERLGQPRPLGMLNSNDFGGEGFNASGGAAYPERHDNTEDSRKHFPAPAPLDDQGLRRDPRHFERALGRPDGFLDSVPGRPPFANHRSAGLHEDFPRKQNATASHPDFLSHGAEFDHHRAIGMPNFRNPGPFAQGTSGGPGGPPKHQLGSGNLPGNLHSFEGLDFPPAPFNLGDSFPCTSLHGDMHPGDPHLVAEYAQHGFPKTAAHFGLGGFLRNGNSGWCRICMFNCGSAENLDLHVQTREHQQCAMDIVLKMKQDVAKRNYGGPKSFNNKKVSGKGHFRGNRR</sequence>
<dbReference type="PROSITE" id="PS50089">
    <property type="entry name" value="ZF_RING_2"/>
    <property type="match status" value="1"/>
</dbReference>
<evidence type="ECO:0000259" key="6">
    <source>
        <dbReference type="PROSITE" id="PS50089"/>
    </source>
</evidence>
<dbReference type="SMART" id="SM00184">
    <property type="entry name" value="RING"/>
    <property type="match status" value="1"/>
</dbReference>
<feature type="region of interest" description="Disordered" evidence="5">
    <location>
        <begin position="464"/>
        <end position="530"/>
    </location>
</feature>
<feature type="region of interest" description="Disordered" evidence="5">
    <location>
        <begin position="710"/>
        <end position="748"/>
    </location>
</feature>
<dbReference type="PANTHER" id="PTHR37393">
    <property type="entry name" value="AT-RICH INTERACTIVE DOMAIN-CONTAINING PROTEIN 1A-LIKE"/>
    <property type="match status" value="1"/>
</dbReference>
<dbReference type="InterPro" id="IPR017907">
    <property type="entry name" value="Znf_RING_CS"/>
</dbReference>
<evidence type="ECO:0000256" key="5">
    <source>
        <dbReference type="SAM" id="MobiDB-lite"/>
    </source>
</evidence>
<feature type="compositionally biased region" description="Basic residues" evidence="5">
    <location>
        <begin position="1136"/>
        <end position="1147"/>
    </location>
</feature>
<accession>A0A804NGJ3</accession>
<dbReference type="Gramene" id="Zm00001eb159160_T001">
    <property type="protein sequence ID" value="Zm00001eb159160_P001"/>
    <property type="gene ID" value="Zm00001eb159160"/>
</dbReference>
<evidence type="ECO:0000256" key="2">
    <source>
        <dbReference type="ARBA" id="ARBA00022771"/>
    </source>
</evidence>
<feature type="compositionally biased region" description="Low complexity" evidence="5">
    <location>
        <begin position="486"/>
        <end position="496"/>
    </location>
</feature>
<feature type="domain" description="RING-type" evidence="6">
    <location>
        <begin position="20"/>
        <end position="59"/>
    </location>
</feature>
<feature type="compositionally biased region" description="Polar residues" evidence="5">
    <location>
        <begin position="464"/>
        <end position="483"/>
    </location>
</feature>
<feature type="compositionally biased region" description="Polar residues" evidence="5">
    <location>
        <begin position="315"/>
        <end position="326"/>
    </location>
</feature>
<evidence type="ECO:0000256" key="4">
    <source>
        <dbReference type="PROSITE-ProRule" id="PRU00175"/>
    </source>
</evidence>
<feature type="region of interest" description="Disordered" evidence="5">
    <location>
        <begin position="1124"/>
        <end position="1147"/>
    </location>
</feature>
<keyword evidence="2 4" id="KW-0863">Zinc-finger</keyword>
<dbReference type="InterPro" id="IPR013083">
    <property type="entry name" value="Znf_RING/FYVE/PHD"/>
</dbReference>
<dbReference type="Gene3D" id="3.30.40.10">
    <property type="entry name" value="Zinc/RING finger domain, C3HC4 (zinc finger)"/>
    <property type="match status" value="1"/>
</dbReference>
<gene>
    <name evidence="7" type="primary">LOC100384168</name>
</gene>
<feature type="region of interest" description="Disordered" evidence="5">
    <location>
        <begin position="981"/>
        <end position="1014"/>
    </location>
</feature>
<feature type="compositionally biased region" description="Polar residues" evidence="5">
    <location>
        <begin position="341"/>
        <end position="350"/>
    </location>
</feature>
<reference evidence="7" key="3">
    <citation type="submission" date="2021-05" db="UniProtKB">
        <authorList>
            <consortium name="EnsemblPlants"/>
        </authorList>
    </citation>
    <scope>IDENTIFICATION</scope>
    <source>
        <strain evidence="7">cv. B73</strain>
    </source>
</reference>
<feature type="compositionally biased region" description="Polar residues" evidence="5">
    <location>
        <begin position="372"/>
        <end position="385"/>
    </location>
</feature>
<feature type="compositionally biased region" description="Basic and acidic residues" evidence="5">
    <location>
        <begin position="734"/>
        <end position="748"/>
    </location>
</feature>
<evidence type="ECO:0000256" key="1">
    <source>
        <dbReference type="ARBA" id="ARBA00022723"/>
    </source>
</evidence>
<protein>
    <recommendedName>
        <fullName evidence="6">RING-type domain-containing protein</fullName>
    </recommendedName>
</protein>
<feature type="region of interest" description="Disordered" evidence="5">
    <location>
        <begin position="629"/>
        <end position="685"/>
    </location>
</feature>
<feature type="region of interest" description="Disordered" evidence="5">
    <location>
        <begin position="543"/>
        <end position="605"/>
    </location>
</feature>
<dbReference type="SUPFAM" id="SSF57850">
    <property type="entry name" value="RING/U-box"/>
    <property type="match status" value="1"/>
</dbReference>